<evidence type="ECO:0000256" key="9">
    <source>
        <dbReference type="RuleBase" id="RU000461"/>
    </source>
</evidence>
<comment type="cofactor">
    <cofactor evidence="1 8">
        <name>heme</name>
        <dbReference type="ChEBI" id="CHEBI:30413"/>
    </cofactor>
</comment>
<keyword evidence="3 8" id="KW-0349">Heme</keyword>
<keyword evidence="4 8" id="KW-0479">Metal-binding</keyword>
<comment type="similarity">
    <text evidence="2 9">Belongs to the cytochrome P450 family.</text>
</comment>
<dbReference type="InterPro" id="IPR002401">
    <property type="entry name" value="Cyt_P450_E_grp-I"/>
</dbReference>
<dbReference type="PANTHER" id="PTHR47946:SF1">
    <property type="entry name" value="CYTOCHROME P450 78A3"/>
    <property type="match status" value="1"/>
</dbReference>
<dbReference type="InterPro" id="IPR001128">
    <property type="entry name" value="Cyt_P450"/>
</dbReference>
<keyword evidence="5 9" id="KW-0560">Oxidoreductase</keyword>
<dbReference type="EMBL" id="JARBHA010000015">
    <property type="protein sequence ID" value="KAJ9681079.1"/>
    <property type="molecule type" value="Genomic_DNA"/>
</dbReference>
<name>A0AA38Z2I2_VITRO</name>
<evidence type="ECO:0000313" key="11">
    <source>
        <dbReference type="EMBL" id="KAJ9681079.1"/>
    </source>
</evidence>
<dbReference type="GO" id="GO:0048608">
    <property type="term" value="P:reproductive structure development"/>
    <property type="evidence" value="ECO:0007669"/>
    <property type="project" value="UniProtKB-ARBA"/>
</dbReference>
<dbReference type="InterPro" id="IPR036396">
    <property type="entry name" value="Cyt_P450_sf"/>
</dbReference>
<keyword evidence="6 8" id="KW-0408">Iron</keyword>
<dbReference type="Gene3D" id="1.10.630.10">
    <property type="entry name" value="Cytochrome P450"/>
    <property type="match status" value="1"/>
</dbReference>
<dbReference type="PROSITE" id="PS00086">
    <property type="entry name" value="CYTOCHROME_P450"/>
    <property type="match status" value="1"/>
</dbReference>
<evidence type="ECO:0008006" key="13">
    <source>
        <dbReference type="Google" id="ProtNLM"/>
    </source>
</evidence>
<evidence type="ECO:0000256" key="7">
    <source>
        <dbReference type="ARBA" id="ARBA00023033"/>
    </source>
</evidence>
<protein>
    <recommendedName>
        <fullName evidence="13">Cytochrome P450 78A3</fullName>
    </recommendedName>
</protein>
<dbReference type="GO" id="GO:0004497">
    <property type="term" value="F:monooxygenase activity"/>
    <property type="evidence" value="ECO:0007669"/>
    <property type="project" value="UniProtKB-KW"/>
</dbReference>
<dbReference type="InterPro" id="IPR051996">
    <property type="entry name" value="Cytochrome_P450_78A"/>
</dbReference>
<dbReference type="PRINTS" id="PR00463">
    <property type="entry name" value="EP450I"/>
</dbReference>
<reference evidence="11 12" key="1">
    <citation type="journal article" date="2023" name="BMC Biotechnol.">
        <title>Vitis rotundifolia cv Carlos genome sequencing.</title>
        <authorList>
            <person name="Huff M."/>
            <person name="Hulse-Kemp A."/>
            <person name="Scheffler B."/>
            <person name="Youngblood R."/>
            <person name="Simpson S."/>
            <person name="Babiker E."/>
            <person name="Staton M."/>
        </authorList>
    </citation>
    <scope>NUCLEOTIDE SEQUENCE [LARGE SCALE GENOMIC DNA]</scope>
    <source>
        <tissue evidence="11">Leaf</tissue>
    </source>
</reference>
<accession>A0AA38Z2I2</accession>
<dbReference type="Proteomes" id="UP001168098">
    <property type="component" value="Unassembled WGS sequence"/>
</dbReference>
<feature type="transmembrane region" description="Helical" evidence="10">
    <location>
        <begin position="20"/>
        <end position="43"/>
    </location>
</feature>
<proteinExistence type="inferred from homology"/>
<feature type="binding site" description="axial binding residue" evidence="8">
    <location>
        <position position="470"/>
    </location>
    <ligand>
        <name>heme</name>
        <dbReference type="ChEBI" id="CHEBI:30413"/>
    </ligand>
    <ligandPart>
        <name>Fe</name>
        <dbReference type="ChEBI" id="CHEBI:18248"/>
    </ligandPart>
</feature>
<dbReference type="InterPro" id="IPR017972">
    <property type="entry name" value="Cyt_P450_CS"/>
</dbReference>
<evidence type="ECO:0000313" key="12">
    <source>
        <dbReference type="Proteomes" id="UP001168098"/>
    </source>
</evidence>
<gene>
    <name evidence="11" type="ORF">PVL29_020127</name>
</gene>
<dbReference type="CDD" id="cd11076">
    <property type="entry name" value="CYP78"/>
    <property type="match status" value="1"/>
</dbReference>
<sequence>MGTHVESFWIFALVSKCEAFSLASIAWVVFFAWFLMSLIFWAYPGGPAWGKYRWRKASPSASMGKPIPGPRGFPVVGSMKLMASLAHHRIAAAAEACGAKRLMAFSLGETRVIVTCNPDVAKDILNSSVFADRPVKESAYSLMFNRAIGFAAYGVYWRTLRRIAAAHLFCPKQIKASEAQRAEIAAEMAAMFGENTEPFRVRDVLKRASLSSMMCSVFGRKYQLDSSNNEAHELRTLVDEGYDLLGTLNWSDHLPFLGDFDPQKIRMRCSNLVPKVNRFVTRIIAEHRARTTEKIRDFVDVLLSLQGPDKLSDSDMIAVLWEMIFRGTDTVAVLIEWILARMVLHPDVQSRVHDELDRVVGESRAVAESDITAMEYLPAVVKEVIRLHPPGPLLSWARLATTDTTVDGYHVPAGTTAMVNMWAITRDPKVWLDPLEFKPDRFFGMGADADISVFGSDLRLAPFGSGRRVCPGKTLGLTTVTFWVASLLHEFEWKPLDGNNNVDLSEVLKLSCEMEKPLTVQVHRRRTTLSLSP</sequence>
<dbReference type="GO" id="GO:0016705">
    <property type="term" value="F:oxidoreductase activity, acting on paired donors, with incorporation or reduction of molecular oxygen"/>
    <property type="evidence" value="ECO:0007669"/>
    <property type="project" value="InterPro"/>
</dbReference>
<dbReference type="GO" id="GO:0020037">
    <property type="term" value="F:heme binding"/>
    <property type="evidence" value="ECO:0007669"/>
    <property type="project" value="InterPro"/>
</dbReference>
<dbReference type="FunFam" id="1.10.630.10:FF:000016">
    <property type="entry name" value="Cytochrome P450 78A5"/>
    <property type="match status" value="1"/>
</dbReference>
<keyword evidence="7 9" id="KW-0503">Monooxygenase</keyword>
<evidence type="ECO:0000256" key="1">
    <source>
        <dbReference type="ARBA" id="ARBA00001971"/>
    </source>
</evidence>
<dbReference type="AlphaFoldDB" id="A0AA38Z2I2"/>
<comment type="caution">
    <text evidence="11">The sequence shown here is derived from an EMBL/GenBank/DDBJ whole genome shotgun (WGS) entry which is preliminary data.</text>
</comment>
<evidence type="ECO:0000256" key="6">
    <source>
        <dbReference type="ARBA" id="ARBA00023004"/>
    </source>
</evidence>
<evidence type="ECO:0000256" key="5">
    <source>
        <dbReference type="ARBA" id="ARBA00023002"/>
    </source>
</evidence>
<keyword evidence="10" id="KW-0812">Transmembrane</keyword>
<evidence type="ECO:0000256" key="4">
    <source>
        <dbReference type="ARBA" id="ARBA00022723"/>
    </source>
</evidence>
<keyword evidence="10" id="KW-1133">Transmembrane helix</keyword>
<dbReference type="PANTHER" id="PTHR47946">
    <property type="entry name" value="CYTOCHROME P450 78A7-RELATED"/>
    <property type="match status" value="1"/>
</dbReference>
<organism evidence="11 12">
    <name type="scientific">Vitis rotundifolia</name>
    <name type="common">Muscadine grape</name>
    <dbReference type="NCBI Taxonomy" id="103349"/>
    <lineage>
        <taxon>Eukaryota</taxon>
        <taxon>Viridiplantae</taxon>
        <taxon>Streptophyta</taxon>
        <taxon>Embryophyta</taxon>
        <taxon>Tracheophyta</taxon>
        <taxon>Spermatophyta</taxon>
        <taxon>Magnoliopsida</taxon>
        <taxon>eudicotyledons</taxon>
        <taxon>Gunneridae</taxon>
        <taxon>Pentapetalae</taxon>
        <taxon>rosids</taxon>
        <taxon>Vitales</taxon>
        <taxon>Vitaceae</taxon>
        <taxon>Viteae</taxon>
        <taxon>Vitis</taxon>
    </lineage>
</organism>
<evidence type="ECO:0000256" key="10">
    <source>
        <dbReference type="SAM" id="Phobius"/>
    </source>
</evidence>
<evidence type="ECO:0000256" key="3">
    <source>
        <dbReference type="ARBA" id="ARBA00022617"/>
    </source>
</evidence>
<evidence type="ECO:0000256" key="8">
    <source>
        <dbReference type="PIRSR" id="PIRSR602401-1"/>
    </source>
</evidence>
<keyword evidence="12" id="KW-1185">Reference proteome</keyword>
<dbReference type="SUPFAM" id="SSF48264">
    <property type="entry name" value="Cytochrome P450"/>
    <property type="match status" value="1"/>
</dbReference>
<dbReference type="GO" id="GO:0005506">
    <property type="term" value="F:iron ion binding"/>
    <property type="evidence" value="ECO:0007669"/>
    <property type="project" value="InterPro"/>
</dbReference>
<keyword evidence="10" id="KW-0472">Membrane</keyword>
<evidence type="ECO:0000256" key="2">
    <source>
        <dbReference type="ARBA" id="ARBA00010617"/>
    </source>
</evidence>
<dbReference type="PRINTS" id="PR00385">
    <property type="entry name" value="P450"/>
</dbReference>
<dbReference type="Pfam" id="PF00067">
    <property type="entry name" value="p450"/>
    <property type="match status" value="1"/>
</dbReference>